<organism evidence="2 3">
    <name type="scientific">Drosophila rubida</name>
    <dbReference type="NCBI Taxonomy" id="30044"/>
    <lineage>
        <taxon>Eukaryota</taxon>
        <taxon>Metazoa</taxon>
        <taxon>Ecdysozoa</taxon>
        <taxon>Arthropoda</taxon>
        <taxon>Hexapoda</taxon>
        <taxon>Insecta</taxon>
        <taxon>Pterygota</taxon>
        <taxon>Neoptera</taxon>
        <taxon>Endopterygota</taxon>
        <taxon>Diptera</taxon>
        <taxon>Brachycera</taxon>
        <taxon>Muscomorpha</taxon>
        <taxon>Ephydroidea</taxon>
        <taxon>Drosophilidae</taxon>
        <taxon>Drosophila</taxon>
    </lineage>
</organism>
<sequence>TPGAESCDSYNIFEPTPLDCISIKSSASNYLHDHDIYGKFLRTRLKLDYSGDSNGPWEKQQKPAPPTNASQGDSHAVASGAKSSEQLQHDLLQQLQQQFQMAAVQQQQHQQRQLLQHQHSHPPFQQQQQPQQLQQQQQQHGPSAHHAYAPHSHPHPPLQHHLSLGGAPIYQQLQSATAAATSIAPTAAYHCQYSTPQHHYRAAATTTTAAGAATTTAAAAATIRRRTLSHVARSYSVCATMTPATAVGSNAATTSLTIAALQQQQQQQQKPTHPLTGGVITSSSNSNNSSSSNSTSATAQLSVAGHHKTGIMVAASRCRSPIMLCHSHSDGEFPMYR</sequence>
<dbReference type="AlphaFoldDB" id="A0AAD4JYA8"/>
<gene>
    <name evidence="2" type="ORF">KR093_010386</name>
</gene>
<feature type="compositionally biased region" description="Low complexity" evidence="1">
    <location>
        <begin position="281"/>
        <end position="296"/>
    </location>
</feature>
<protein>
    <submittedName>
        <fullName evidence="2">Uncharacterized protein</fullName>
    </submittedName>
</protein>
<proteinExistence type="predicted"/>
<reference evidence="2" key="1">
    <citation type="journal article" date="2021" name="Mol. Ecol. Resour.">
        <title>Phylogenomic analyses of the genus Drosophila reveals genomic signals of climate adaptation.</title>
        <authorList>
            <person name="Li F."/>
            <person name="Rane R.V."/>
            <person name="Luria V."/>
            <person name="Xiong Z."/>
            <person name="Chen J."/>
            <person name="Li Z."/>
            <person name="Catullo R.A."/>
            <person name="Griffin P.C."/>
            <person name="Schiffer M."/>
            <person name="Pearce S."/>
            <person name="Lee S.F."/>
            <person name="McElroy K."/>
            <person name="Stocker A."/>
            <person name="Shirriffs J."/>
            <person name="Cockerell F."/>
            <person name="Coppin C."/>
            <person name="Sgro C.M."/>
            <person name="Karger A."/>
            <person name="Cain J.W."/>
            <person name="Weber J.A."/>
            <person name="Santpere G."/>
            <person name="Kirschner M.W."/>
            <person name="Hoffmann A.A."/>
            <person name="Oakeshott J.G."/>
            <person name="Zhang G."/>
        </authorList>
    </citation>
    <scope>NUCLEOTIDE SEQUENCE</scope>
    <source>
        <strain evidence="2">BGI-SZ-2011g</strain>
    </source>
</reference>
<evidence type="ECO:0000313" key="3">
    <source>
        <dbReference type="Proteomes" id="UP001200034"/>
    </source>
</evidence>
<feature type="compositionally biased region" description="Low complexity" evidence="1">
    <location>
        <begin position="110"/>
        <end position="151"/>
    </location>
</feature>
<comment type="caution">
    <text evidence="2">The sequence shown here is derived from an EMBL/GenBank/DDBJ whole genome shotgun (WGS) entry which is preliminary data.</text>
</comment>
<dbReference type="Proteomes" id="UP001200034">
    <property type="component" value="Unassembled WGS sequence"/>
</dbReference>
<feature type="non-terminal residue" evidence="2">
    <location>
        <position position="1"/>
    </location>
</feature>
<feature type="non-terminal residue" evidence="2">
    <location>
        <position position="337"/>
    </location>
</feature>
<accession>A0AAD4JYA8</accession>
<evidence type="ECO:0000313" key="2">
    <source>
        <dbReference type="EMBL" id="KAH8366223.1"/>
    </source>
</evidence>
<name>A0AAD4JYA8_9MUSC</name>
<feature type="region of interest" description="Disordered" evidence="1">
    <location>
        <begin position="110"/>
        <end position="163"/>
    </location>
</feature>
<feature type="region of interest" description="Disordered" evidence="1">
    <location>
        <begin position="52"/>
        <end position="85"/>
    </location>
</feature>
<evidence type="ECO:0000256" key="1">
    <source>
        <dbReference type="SAM" id="MobiDB-lite"/>
    </source>
</evidence>
<feature type="region of interest" description="Disordered" evidence="1">
    <location>
        <begin position="262"/>
        <end position="301"/>
    </location>
</feature>
<keyword evidence="3" id="KW-1185">Reference proteome</keyword>
<dbReference type="EMBL" id="JAJJHW010002774">
    <property type="protein sequence ID" value="KAH8366223.1"/>
    <property type="molecule type" value="Genomic_DNA"/>
</dbReference>